<organism evidence="2 3">
    <name type="scientific">Demequina lignilytica</name>
    <dbReference type="NCBI Taxonomy" id="3051663"/>
    <lineage>
        <taxon>Bacteria</taxon>
        <taxon>Bacillati</taxon>
        <taxon>Actinomycetota</taxon>
        <taxon>Actinomycetes</taxon>
        <taxon>Micrococcales</taxon>
        <taxon>Demequinaceae</taxon>
        <taxon>Demequina</taxon>
    </lineage>
</organism>
<reference evidence="2" key="1">
    <citation type="submission" date="2023-06" db="EMBL/GenBank/DDBJ databases">
        <title>Sysu t00039.</title>
        <authorList>
            <person name="Gao L."/>
            <person name="Fang B.-Z."/>
            <person name="Li W.-J."/>
        </authorList>
    </citation>
    <scope>NUCLEOTIDE SEQUENCE</scope>
    <source>
        <strain evidence="2">SYSU T00039</strain>
    </source>
</reference>
<evidence type="ECO:0000256" key="1">
    <source>
        <dbReference type="SAM" id="MobiDB-lite"/>
    </source>
</evidence>
<proteinExistence type="predicted"/>
<evidence type="ECO:0000313" key="2">
    <source>
        <dbReference type="EMBL" id="MDN4488610.1"/>
    </source>
</evidence>
<comment type="caution">
    <text evidence="2">The sequence shown here is derived from an EMBL/GenBank/DDBJ whole genome shotgun (WGS) entry which is preliminary data.</text>
</comment>
<evidence type="ECO:0000313" key="3">
    <source>
        <dbReference type="Proteomes" id="UP001172737"/>
    </source>
</evidence>
<accession>A0AAW7M9E9</accession>
<dbReference type="AlphaFoldDB" id="A0AAW7M9E9"/>
<dbReference type="EMBL" id="JAUHPX010000006">
    <property type="protein sequence ID" value="MDN4488610.1"/>
    <property type="molecule type" value="Genomic_DNA"/>
</dbReference>
<gene>
    <name evidence="2" type="ORF">QQX10_10570</name>
</gene>
<feature type="region of interest" description="Disordered" evidence="1">
    <location>
        <begin position="1"/>
        <end position="29"/>
    </location>
</feature>
<protein>
    <submittedName>
        <fullName evidence="2">Uncharacterized protein</fullName>
    </submittedName>
</protein>
<feature type="compositionally biased region" description="Basic and acidic residues" evidence="1">
    <location>
        <begin position="1"/>
        <end position="12"/>
    </location>
</feature>
<dbReference type="RefSeq" id="WP_301120697.1">
    <property type="nucleotide sequence ID" value="NZ_JAUHPX010000006.1"/>
</dbReference>
<sequence>MQLSEPEPRSWLEDPSLFGKGPGKDGPPLVWREAVTERDRVLLRAAQEQHQTSVELQGLIAVAQKKKDDEAADLLAFSEELAAVSYASLWSALRGRSKLTLVHDADVRVATERLSRTTRT</sequence>
<keyword evidence="3" id="KW-1185">Reference proteome</keyword>
<dbReference type="Proteomes" id="UP001172737">
    <property type="component" value="Unassembled WGS sequence"/>
</dbReference>
<name>A0AAW7M9E9_9MICO</name>